<protein>
    <submittedName>
        <fullName evidence="1">Aldose 1-epimerase</fullName>
        <ecNumber evidence="1">5.1.3.3</ecNumber>
    </submittedName>
</protein>
<name>A0ABU0JI54_9HYPH</name>
<dbReference type="EMBL" id="JAUSVX010000019">
    <property type="protein sequence ID" value="MDQ0473976.1"/>
    <property type="molecule type" value="Genomic_DNA"/>
</dbReference>
<dbReference type="CDD" id="cd09021">
    <property type="entry name" value="Aldose_epim_Ec_YphB"/>
    <property type="match status" value="1"/>
</dbReference>
<dbReference type="Gene3D" id="2.70.98.10">
    <property type="match status" value="1"/>
</dbReference>
<dbReference type="EC" id="5.1.3.3" evidence="1"/>
<dbReference type="SUPFAM" id="SSF74650">
    <property type="entry name" value="Galactose mutarotase-like"/>
    <property type="match status" value="1"/>
</dbReference>
<dbReference type="Pfam" id="PF01263">
    <property type="entry name" value="Aldose_epim"/>
    <property type="match status" value="1"/>
</dbReference>
<dbReference type="GO" id="GO:0004034">
    <property type="term" value="F:aldose 1-epimerase activity"/>
    <property type="evidence" value="ECO:0007669"/>
    <property type="project" value="UniProtKB-EC"/>
</dbReference>
<dbReference type="RefSeq" id="WP_307282821.1">
    <property type="nucleotide sequence ID" value="NZ_JAUSVX010000019.1"/>
</dbReference>
<keyword evidence="1" id="KW-0413">Isomerase</keyword>
<gene>
    <name evidence="1" type="ORF">QO011_007015</name>
</gene>
<comment type="caution">
    <text evidence="1">The sequence shown here is derived from an EMBL/GenBank/DDBJ whole genome shotgun (WGS) entry which is preliminary data.</text>
</comment>
<evidence type="ECO:0000313" key="1">
    <source>
        <dbReference type="EMBL" id="MDQ0473976.1"/>
    </source>
</evidence>
<dbReference type="InterPro" id="IPR011013">
    <property type="entry name" value="Gal_mutarotase_sf_dom"/>
</dbReference>
<reference evidence="1 2" key="1">
    <citation type="submission" date="2023-07" db="EMBL/GenBank/DDBJ databases">
        <title>Genomic Encyclopedia of Type Strains, Phase IV (KMG-IV): sequencing the most valuable type-strain genomes for metagenomic binning, comparative biology and taxonomic classification.</title>
        <authorList>
            <person name="Goeker M."/>
        </authorList>
    </citation>
    <scope>NUCLEOTIDE SEQUENCE [LARGE SCALE GENOMIC DNA]</scope>
    <source>
        <strain evidence="1 2">DSM 19619</strain>
    </source>
</reference>
<dbReference type="InterPro" id="IPR008183">
    <property type="entry name" value="Aldose_1/G6P_1-epimerase"/>
</dbReference>
<accession>A0ABU0JI54</accession>
<sequence length="301" mass="32413">MAAISDGTRVIRRGPLSAGFAPEIGGSLAFLRVDHGGGAVDLMRPLGPEAQARRDPIGVAMFPMVPYANRIAGNSFRFAGRSFRFEPNNPPERFNVHGTGWRRPWQVTESGTDAIRLTLAVTDPALYSYEASQTFTLDAAGLAVVTAVVNRGAVPMPFGLGQHPWFPRDPGVTLRFAATHFWLEGPDGVPSDRIGLPPELDFAAGRELPAGWRNNCYGGWSGEAEIGFPARGLGLRITADPVFGHLMLYADPTKPFFCLEPQSHAACAFNRLDGTEPDLGVIVLQPGEAASGTLRFDPFVL</sequence>
<dbReference type="Proteomes" id="UP001242480">
    <property type="component" value="Unassembled WGS sequence"/>
</dbReference>
<dbReference type="InterPro" id="IPR014718">
    <property type="entry name" value="GH-type_carb-bd"/>
</dbReference>
<evidence type="ECO:0000313" key="2">
    <source>
        <dbReference type="Proteomes" id="UP001242480"/>
    </source>
</evidence>
<proteinExistence type="predicted"/>
<organism evidence="1 2">
    <name type="scientific">Labrys wisconsinensis</name>
    <dbReference type="NCBI Taxonomy" id="425677"/>
    <lineage>
        <taxon>Bacteria</taxon>
        <taxon>Pseudomonadati</taxon>
        <taxon>Pseudomonadota</taxon>
        <taxon>Alphaproteobacteria</taxon>
        <taxon>Hyphomicrobiales</taxon>
        <taxon>Xanthobacteraceae</taxon>
        <taxon>Labrys</taxon>
    </lineage>
</organism>
<keyword evidence="2" id="KW-1185">Reference proteome</keyword>